<dbReference type="EMBL" id="JAGKQQ010000001">
    <property type="protein sequence ID" value="MBP3956181.1"/>
    <property type="molecule type" value="Genomic_DNA"/>
</dbReference>
<name>A0ABS5BR45_9BACT</name>
<accession>A0ABS5BR45</accession>
<dbReference type="Pfam" id="PF18299">
    <property type="entry name" value="R2K_2"/>
    <property type="match status" value="1"/>
</dbReference>
<evidence type="ECO:0000313" key="3">
    <source>
        <dbReference type="Proteomes" id="UP000676565"/>
    </source>
</evidence>
<reference evidence="2 3" key="1">
    <citation type="submission" date="2021-04" db="EMBL/GenBank/DDBJ databases">
        <authorList>
            <person name="Ivanova A."/>
        </authorList>
    </citation>
    <scope>NUCLEOTIDE SEQUENCE [LARGE SCALE GENOMIC DNA]</scope>
    <source>
        <strain evidence="2 3">G18</strain>
    </source>
</reference>
<evidence type="ECO:0000313" key="2">
    <source>
        <dbReference type="EMBL" id="MBP3956181.1"/>
    </source>
</evidence>
<evidence type="ECO:0000259" key="1">
    <source>
        <dbReference type="Pfam" id="PF18299"/>
    </source>
</evidence>
<dbReference type="RefSeq" id="WP_210654208.1">
    <property type="nucleotide sequence ID" value="NZ_JAGKQQ010000001.1"/>
</dbReference>
<dbReference type="Proteomes" id="UP000676565">
    <property type="component" value="Unassembled WGS sequence"/>
</dbReference>
<sequence length="248" mass="27140">MRLRRVYIKRAGGEIASEACYTAWRGFSHLAYPLDFFEWEDLTQKCLRLDPLTLVVGGTVAVHMALRQIGAPVPPPLNLPGPLLGFAGRAVWETTLGAVRERFRSPDASPLFIKPQVETKSFAGAVVTGAVELGRLQHLDDDTRIQTAEPVAFVSEWRYFVHRGAVVGLAHYRGEWSIVPDSDTVRRAVAAYSPGPVACALDFGVTADGRTLLVEANDAFALGAYGLDAVTYARMLEDRWLQVVGVEA</sequence>
<gene>
    <name evidence="2" type="ORF">J8F10_12895</name>
</gene>
<proteinExistence type="predicted"/>
<comment type="caution">
    <text evidence="2">The sequence shown here is derived from an EMBL/GenBank/DDBJ whole genome shotgun (WGS) entry which is preliminary data.</text>
</comment>
<feature type="domain" description="ATP-grasp" evidence="1">
    <location>
        <begin position="86"/>
        <end position="235"/>
    </location>
</feature>
<dbReference type="InterPro" id="IPR041261">
    <property type="entry name" value="R2K_2"/>
</dbReference>
<protein>
    <submittedName>
        <fullName evidence="2">ATP-grasp domain-containing protein</fullName>
    </submittedName>
</protein>
<organism evidence="2 3">
    <name type="scientific">Gemmata palustris</name>
    <dbReference type="NCBI Taxonomy" id="2822762"/>
    <lineage>
        <taxon>Bacteria</taxon>
        <taxon>Pseudomonadati</taxon>
        <taxon>Planctomycetota</taxon>
        <taxon>Planctomycetia</taxon>
        <taxon>Gemmatales</taxon>
        <taxon>Gemmataceae</taxon>
        <taxon>Gemmata</taxon>
    </lineage>
</organism>
<keyword evidence="3" id="KW-1185">Reference proteome</keyword>